<accession>A0A7E4VF49</accession>
<evidence type="ECO:0000313" key="4">
    <source>
        <dbReference type="Proteomes" id="UP000492821"/>
    </source>
</evidence>
<dbReference type="Proteomes" id="UP000492821">
    <property type="component" value="Unassembled WGS sequence"/>
</dbReference>
<feature type="transmembrane region" description="Helical" evidence="2">
    <location>
        <begin position="203"/>
        <end position="221"/>
    </location>
</feature>
<evidence type="ECO:0000259" key="3">
    <source>
        <dbReference type="PROSITE" id="PS50850"/>
    </source>
</evidence>
<dbReference type="Gene3D" id="1.20.1250.20">
    <property type="entry name" value="MFS general substrate transporter like domains"/>
    <property type="match status" value="2"/>
</dbReference>
<feature type="domain" description="Major facilitator superfamily (MFS) profile" evidence="3">
    <location>
        <begin position="1"/>
        <end position="391"/>
    </location>
</feature>
<reference evidence="4" key="1">
    <citation type="journal article" date="2013" name="Genetics">
        <title>The draft genome and transcriptome of Panagrellus redivivus are shaped by the harsh demands of a free-living lifestyle.</title>
        <authorList>
            <person name="Srinivasan J."/>
            <person name="Dillman A.R."/>
            <person name="Macchietto M.G."/>
            <person name="Heikkinen L."/>
            <person name="Lakso M."/>
            <person name="Fracchia K.M."/>
            <person name="Antoshechkin I."/>
            <person name="Mortazavi A."/>
            <person name="Wong G."/>
            <person name="Sternberg P.W."/>
        </authorList>
    </citation>
    <scope>NUCLEOTIDE SEQUENCE [LARGE SCALE GENOMIC DNA]</scope>
    <source>
        <strain evidence="4">MT8872</strain>
    </source>
</reference>
<evidence type="ECO:0000256" key="1">
    <source>
        <dbReference type="ARBA" id="ARBA00004141"/>
    </source>
</evidence>
<feature type="transmembrane region" description="Helical" evidence="2">
    <location>
        <begin position="272"/>
        <end position="293"/>
    </location>
</feature>
<dbReference type="GO" id="GO:0022857">
    <property type="term" value="F:transmembrane transporter activity"/>
    <property type="evidence" value="ECO:0007669"/>
    <property type="project" value="InterPro"/>
</dbReference>
<feature type="transmembrane region" description="Helical" evidence="2">
    <location>
        <begin position="241"/>
        <end position="260"/>
    </location>
</feature>
<dbReference type="AlphaFoldDB" id="A0A7E4VF49"/>
<reference evidence="5" key="2">
    <citation type="submission" date="2020-10" db="UniProtKB">
        <authorList>
            <consortium name="WormBaseParasite"/>
        </authorList>
    </citation>
    <scope>IDENTIFICATION</scope>
</reference>
<keyword evidence="4" id="KW-1185">Reference proteome</keyword>
<evidence type="ECO:0000313" key="5">
    <source>
        <dbReference type="WBParaSite" id="Pan_g20046.t1"/>
    </source>
</evidence>
<feature type="transmembrane region" description="Helical" evidence="2">
    <location>
        <begin position="142"/>
        <end position="160"/>
    </location>
</feature>
<sequence length="403" mass="43505">MNANATEHIDRPVQMAAKEISTIMAFGGFGALFSVLPVVQLLHHVGPRLVFGVLLVASGIATVLMSPLAQLDVYWMLPARFVQGIALSSVMPLLGSVSAEWAALGDVGKFVTLLSANGQLAQILTMPLSAQLCVTSGWSSVYTVHGLLSVVAGIVFVAVYRNQAHTHPCISRNELMVIDKVKNTPARTVHKVPYRQIASSKPVWAVWIAFIGNAVSFQLVVQFMPTFLNKVVKLGVRRTGIYAVIPPLMQLIVKLIAGWASDRLCLPEAIKLRIFNSLAQIGCAICLLPLGFIHEGQGTLAIVCFTASISFLGLVSCGSMKSATLVARSFTHFVMAVVQLIICISMLVVPYIVAAMAPDNTIEQWRYVFLLVSIVLALSNYVFCVLCSAEAQPWATVPVKNVS</sequence>
<proteinExistence type="predicted"/>
<feature type="transmembrane region" description="Helical" evidence="2">
    <location>
        <begin position="299"/>
        <end position="318"/>
    </location>
</feature>
<feature type="transmembrane region" description="Helical" evidence="2">
    <location>
        <begin position="20"/>
        <end position="42"/>
    </location>
</feature>
<dbReference type="GO" id="GO:0016020">
    <property type="term" value="C:membrane"/>
    <property type="evidence" value="ECO:0007669"/>
    <property type="project" value="UniProtKB-SubCell"/>
</dbReference>
<dbReference type="InterPro" id="IPR036259">
    <property type="entry name" value="MFS_trans_sf"/>
</dbReference>
<feature type="transmembrane region" description="Helical" evidence="2">
    <location>
        <begin position="49"/>
        <end position="69"/>
    </location>
</feature>
<comment type="subcellular location">
    <subcellularLocation>
        <location evidence="1">Membrane</location>
        <topology evidence="1">Multi-pass membrane protein</topology>
    </subcellularLocation>
</comment>
<keyword evidence="2" id="KW-0812">Transmembrane</keyword>
<organism evidence="4 5">
    <name type="scientific">Panagrellus redivivus</name>
    <name type="common">Microworm</name>
    <dbReference type="NCBI Taxonomy" id="6233"/>
    <lineage>
        <taxon>Eukaryota</taxon>
        <taxon>Metazoa</taxon>
        <taxon>Ecdysozoa</taxon>
        <taxon>Nematoda</taxon>
        <taxon>Chromadorea</taxon>
        <taxon>Rhabditida</taxon>
        <taxon>Tylenchina</taxon>
        <taxon>Panagrolaimomorpha</taxon>
        <taxon>Panagrolaimoidea</taxon>
        <taxon>Panagrolaimidae</taxon>
        <taxon>Panagrellus</taxon>
    </lineage>
</organism>
<feature type="transmembrane region" description="Helical" evidence="2">
    <location>
        <begin position="365"/>
        <end position="386"/>
    </location>
</feature>
<keyword evidence="2" id="KW-1133">Transmembrane helix</keyword>
<feature type="transmembrane region" description="Helical" evidence="2">
    <location>
        <begin position="330"/>
        <end position="353"/>
    </location>
</feature>
<name>A0A7E4VF49_PANRE</name>
<dbReference type="InterPro" id="IPR020846">
    <property type="entry name" value="MFS_dom"/>
</dbReference>
<protein>
    <submittedName>
        <fullName evidence="5">MFS domain-containing protein</fullName>
    </submittedName>
</protein>
<dbReference type="PANTHER" id="PTHR45757:SF33">
    <property type="entry name" value="MAJOR FACILITATOR SUPERFAMILY (MFS) PROFILE DOMAIN-CONTAINING PROTEIN"/>
    <property type="match status" value="1"/>
</dbReference>
<dbReference type="WBParaSite" id="Pan_g20046.t1">
    <property type="protein sequence ID" value="Pan_g20046.t1"/>
    <property type="gene ID" value="Pan_g20046"/>
</dbReference>
<keyword evidence="2" id="KW-0472">Membrane</keyword>
<dbReference type="SUPFAM" id="SSF103473">
    <property type="entry name" value="MFS general substrate transporter"/>
    <property type="match status" value="1"/>
</dbReference>
<dbReference type="PANTHER" id="PTHR45757">
    <property type="entry name" value="PROTEIN CBG23364-RELATED"/>
    <property type="match status" value="1"/>
</dbReference>
<dbReference type="InterPro" id="IPR011701">
    <property type="entry name" value="MFS"/>
</dbReference>
<dbReference type="Pfam" id="PF07690">
    <property type="entry name" value="MFS_1"/>
    <property type="match status" value="1"/>
</dbReference>
<dbReference type="PROSITE" id="PS50850">
    <property type="entry name" value="MFS"/>
    <property type="match status" value="1"/>
</dbReference>
<evidence type="ECO:0000256" key="2">
    <source>
        <dbReference type="SAM" id="Phobius"/>
    </source>
</evidence>